<organism evidence="1 2">
    <name type="scientific">Araneus ventricosus</name>
    <name type="common">Orbweaver spider</name>
    <name type="synonym">Epeira ventricosa</name>
    <dbReference type="NCBI Taxonomy" id="182803"/>
    <lineage>
        <taxon>Eukaryota</taxon>
        <taxon>Metazoa</taxon>
        <taxon>Ecdysozoa</taxon>
        <taxon>Arthropoda</taxon>
        <taxon>Chelicerata</taxon>
        <taxon>Arachnida</taxon>
        <taxon>Araneae</taxon>
        <taxon>Araneomorphae</taxon>
        <taxon>Entelegynae</taxon>
        <taxon>Araneoidea</taxon>
        <taxon>Araneidae</taxon>
        <taxon>Araneus</taxon>
    </lineage>
</organism>
<evidence type="ECO:0000313" key="1">
    <source>
        <dbReference type="EMBL" id="GBL97053.1"/>
    </source>
</evidence>
<name>A0A4Y2BYR3_ARAVE</name>
<dbReference type="Proteomes" id="UP000499080">
    <property type="component" value="Unassembled WGS sequence"/>
</dbReference>
<dbReference type="AlphaFoldDB" id="A0A4Y2BYR3"/>
<evidence type="ECO:0000313" key="2">
    <source>
        <dbReference type="Proteomes" id="UP000499080"/>
    </source>
</evidence>
<sequence length="172" mass="19185">MLARFLEVKSAISKALIDIKEPILANVQFETLSAIETGLMPVRIGLEKLCSRKQLFTFIIGELNQQSSEFAKNMKCSLVQGISERCNVSLVGLMQYAAAVTVDLSHLLNKNSLIQLTEIIMTRLASGSILSSSPEEEDTNFLERNLNIVWKIRRTDPRRKRSSAVQLSLSSS</sequence>
<protein>
    <submittedName>
        <fullName evidence="1">Uncharacterized protein</fullName>
    </submittedName>
</protein>
<reference evidence="1 2" key="1">
    <citation type="journal article" date="2019" name="Sci. Rep.">
        <title>Orb-weaving spider Araneus ventricosus genome elucidates the spidroin gene catalogue.</title>
        <authorList>
            <person name="Kono N."/>
            <person name="Nakamura H."/>
            <person name="Ohtoshi R."/>
            <person name="Moran D.A.P."/>
            <person name="Shinohara A."/>
            <person name="Yoshida Y."/>
            <person name="Fujiwara M."/>
            <person name="Mori M."/>
            <person name="Tomita M."/>
            <person name="Arakawa K."/>
        </authorList>
    </citation>
    <scope>NUCLEOTIDE SEQUENCE [LARGE SCALE GENOMIC DNA]</scope>
</reference>
<dbReference type="EMBL" id="BGPR01000126">
    <property type="protein sequence ID" value="GBL97053.1"/>
    <property type="molecule type" value="Genomic_DNA"/>
</dbReference>
<proteinExistence type="predicted"/>
<gene>
    <name evidence="1" type="ORF">AVEN_254100_1</name>
</gene>
<comment type="caution">
    <text evidence="1">The sequence shown here is derived from an EMBL/GenBank/DDBJ whole genome shotgun (WGS) entry which is preliminary data.</text>
</comment>
<accession>A0A4Y2BYR3</accession>
<keyword evidence="2" id="KW-1185">Reference proteome</keyword>